<accession>A0A1G2FPR5</accession>
<keyword evidence="1" id="KW-1133">Transmembrane helix</keyword>
<sequence length="93" mass="10702">MFYLEFYMSIEQKNNGIAWWQPALTIFAKFSGWIFGPLFLGLFLGNWLDRKFNTGSIWLLICVGAAFIISVGGLLLSAREEFKKLSNDKRSEK</sequence>
<feature type="transmembrane region" description="Helical" evidence="1">
    <location>
        <begin position="20"/>
        <end position="45"/>
    </location>
</feature>
<dbReference type="AlphaFoldDB" id="A0A1G2FPR5"/>
<feature type="transmembrane region" description="Helical" evidence="1">
    <location>
        <begin position="57"/>
        <end position="78"/>
    </location>
</feature>
<keyword evidence="1" id="KW-0472">Membrane</keyword>
<evidence type="ECO:0000256" key="1">
    <source>
        <dbReference type="SAM" id="Phobius"/>
    </source>
</evidence>
<protein>
    <recommendedName>
        <fullName evidence="4">AtpZ/AtpI family protein</fullName>
    </recommendedName>
</protein>
<comment type="caution">
    <text evidence="2">The sequence shown here is derived from an EMBL/GenBank/DDBJ whole genome shotgun (WGS) entry which is preliminary data.</text>
</comment>
<name>A0A1G2FPR5_9BACT</name>
<evidence type="ECO:0000313" key="3">
    <source>
        <dbReference type="Proteomes" id="UP000177126"/>
    </source>
</evidence>
<organism evidence="2 3">
    <name type="scientific">Candidatus Portnoybacteria bacterium RIFCSPLOWO2_02_FULL_39_11</name>
    <dbReference type="NCBI Taxonomy" id="1802001"/>
    <lineage>
        <taxon>Bacteria</taxon>
        <taxon>Candidatus Portnoyibacteriota</taxon>
    </lineage>
</organism>
<dbReference type="Proteomes" id="UP000177126">
    <property type="component" value="Unassembled WGS sequence"/>
</dbReference>
<gene>
    <name evidence="2" type="ORF">A3B04_03555</name>
</gene>
<proteinExistence type="predicted"/>
<evidence type="ECO:0000313" key="2">
    <source>
        <dbReference type="EMBL" id="OGZ40054.1"/>
    </source>
</evidence>
<dbReference type="Pfam" id="PF09527">
    <property type="entry name" value="ATPase_gene1"/>
    <property type="match status" value="1"/>
</dbReference>
<dbReference type="InterPro" id="IPR032820">
    <property type="entry name" value="ATPase_put"/>
</dbReference>
<reference evidence="2 3" key="1">
    <citation type="journal article" date="2016" name="Nat. Commun.">
        <title>Thousands of microbial genomes shed light on interconnected biogeochemical processes in an aquifer system.</title>
        <authorList>
            <person name="Anantharaman K."/>
            <person name="Brown C.T."/>
            <person name="Hug L.A."/>
            <person name="Sharon I."/>
            <person name="Castelle C.J."/>
            <person name="Probst A.J."/>
            <person name="Thomas B.C."/>
            <person name="Singh A."/>
            <person name="Wilkins M.J."/>
            <person name="Karaoz U."/>
            <person name="Brodie E.L."/>
            <person name="Williams K.H."/>
            <person name="Hubbard S.S."/>
            <person name="Banfield J.F."/>
        </authorList>
    </citation>
    <scope>NUCLEOTIDE SEQUENCE [LARGE SCALE GENOMIC DNA]</scope>
</reference>
<evidence type="ECO:0008006" key="4">
    <source>
        <dbReference type="Google" id="ProtNLM"/>
    </source>
</evidence>
<dbReference type="EMBL" id="MHNF01000042">
    <property type="protein sequence ID" value="OGZ40054.1"/>
    <property type="molecule type" value="Genomic_DNA"/>
</dbReference>
<keyword evidence="1" id="KW-0812">Transmembrane</keyword>